<evidence type="ECO:0000313" key="1">
    <source>
        <dbReference type="EMBL" id="OGZ12046.1"/>
    </source>
</evidence>
<sequence length="160" mass="17958">MEVVMQTENAFGPTILAFRRTFVGVQVARLLMLLPEQVSARYADKHPELSRTEVQARHCEMVRFLFVAATHEGDLTPSPVVDEVWHNFVLFTKLYAPWCNEHLLGVMVHHDPCIGLRSTEEAASSLQTAELMQSLGGDAEFWPVVMSERPCGSSTCKKLV</sequence>
<gene>
    <name evidence="1" type="ORF">A3D67_01605</name>
</gene>
<evidence type="ECO:0000313" key="2">
    <source>
        <dbReference type="Proteomes" id="UP000178099"/>
    </source>
</evidence>
<comment type="caution">
    <text evidence="1">The sequence shown here is derived from an EMBL/GenBank/DDBJ whole genome shotgun (WGS) entry which is preliminary data.</text>
</comment>
<dbReference type="EMBL" id="MHLN01000011">
    <property type="protein sequence ID" value="OGZ12046.1"/>
    <property type="molecule type" value="Genomic_DNA"/>
</dbReference>
<reference evidence="1 2" key="1">
    <citation type="journal article" date="2016" name="Nat. Commun.">
        <title>Thousands of microbial genomes shed light on interconnected biogeochemical processes in an aquifer system.</title>
        <authorList>
            <person name="Anantharaman K."/>
            <person name="Brown C.T."/>
            <person name="Hug L.A."/>
            <person name="Sharon I."/>
            <person name="Castelle C.J."/>
            <person name="Probst A.J."/>
            <person name="Thomas B.C."/>
            <person name="Singh A."/>
            <person name="Wilkins M.J."/>
            <person name="Karaoz U."/>
            <person name="Brodie E.L."/>
            <person name="Williams K.H."/>
            <person name="Hubbard S.S."/>
            <person name="Banfield J.F."/>
        </authorList>
    </citation>
    <scope>NUCLEOTIDE SEQUENCE [LARGE SCALE GENOMIC DNA]</scope>
</reference>
<dbReference type="AlphaFoldDB" id="A0A1G2DEN9"/>
<proteinExistence type="predicted"/>
<name>A0A1G2DEN9_9BACT</name>
<accession>A0A1G2DEN9</accession>
<dbReference type="Proteomes" id="UP000178099">
    <property type="component" value="Unassembled WGS sequence"/>
</dbReference>
<protein>
    <submittedName>
        <fullName evidence="1">Uncharacterized protein</fullName>
    </submittedName>
</protein>
<organism evidence="1 2">
    <name type="scientific">Candidatus Lloydbacteria bacterium RIFCSPHIGHO2_02_FULL_51_22</name>
    <dbReference type="NCBI Taxonomy" id="1798663"/>
    <lineage>
        <taxon>Bacteria</taxon>
        <taxon>Candidatus Lloydiibacteriota</taxon>
    </lineage>
</organism>